<dbReference type="EMBL" id="QOQF01000002">
    <property type="protein sequence ID" value="RCL78280.1"/>
    <property type="molecule type" value="Genomic_DNA"/>
</dbReference>
<gene>
    <name evidence="5" type="ORF">DBW69_01010</name>
</gene>
<dbReference type="InterPro" id="IPR002123">
    <property type="entry name" value="Plipid/glycerol_acylTrfase"/>
</dbReference>
<reference evidence="5 6" key="1">
    <citation type="journal article" date="2018" name="Microbiome">
        <title>Fine metagenomic profile of the Mediterranean stratified and mixed water columns revealed by assembly and recruitment.</title>
        <authorList>
            <person name="Haro-Moreno J.M."/>
            <person name="Lopez-Perez M."/>
            <person name="De La Torre J.R."/>
            <person name="Picazo A."/>
            <person name="Camacho A."/>
            <person name="Rodriguez-Valera F."/>
        </authorList>
    </citation>
    <scope>NUCLEOTIDE SEQUENCE [LARGE SCALE GENOMIC DNA]</scope>
    <source>
        <strain evidence="5">MED-G55</strain>
    </source>
</reference>
<sequence length="196" mass="22574">MKVSKFTIFNVPFLIPVLSRFSRFFGALLGWSVEGEFPDYPKMMLAAAPHTSNWDFLMFLYAILNKRVQPNVMGKHTLFWWPFSVIMSFLGVVPIDRTQKGGVVEQGIKYFNSVDKTIVLVTPEGTRSYQKDWKSGFYHIAWGAKVPLILCKVNFETRTIFIGKEFLMTGDYDKDIVGIKEYYKDCVPLIPENFGI</sequence>
<dbReference type="AlphaFoldDB" id="A0A368E2F2"/>
<evidence type="ECO:0000256" key="1">
    <source>
        <dbReference type="ARBA" id="ARBA00005189"/>
    </source>
</evidence>
<dbReference type="PANTHER" id="PTHR10434:SF9">
    <property type="entry name" value="PHOSPHOLIPID_GLYCEROL ACYLTRANSFERASE DOMAIN-CONTAINING PROTEIN"/>
    <property type="match status" value="1"/>
</dbReference>
<keyword evidence="3 5" id="KW-0012">Acyltransferase</keyword>
<accession>A0A368E2F2</accession>
<protein>
    <submittedName>
        <fullName evidence="5">Glycerol acyltransferase</fullName>
    </submittedName>
</protein>
<evidence type="ECO:0000259" key="4">
    <source>
        <dbReference type="SMART" id="SM00563"/>
    </source>
</evidence>
<comment type="caution">
    <text evidence="5">The sequence shown here is derived from an EMBL/GenBank/DDBJ whole genome shotgun (WGS) entry which is preliminary data.</text>
</comment>
<evidence type="ECO:0000313" key="5">
    <source>
        <dbReference type="EMBL" id="RCL78280.1"/>
    </source>
</evidence>
<proteinExistence type="predicted"/>
<dbReference type="GO" id="GO:0003841">
    <property type="term" value="F:1-acylglycerol-3-phosphate O-acyltransferase activity"/>
    <property type="evidence" value="ECO:0007669"/>
    <property type="project" value="TreeGrafter"/>
</dbReference>
<dbReference type="GO" id="GO:0006654">
    <property type="term" value="P:phosphatidic acid biosynthetic process"/>
    <property type="evidence" value="ECO:0007669"/>
    <property type="project" value="TreeGrafter"/>
</dbReference>
<comment type="pathway">
    <text evidence="1">Lipid metabolism.</text>
</comment>
<evidence type="ECO:0000313" key="6">
    <source>
        <dbReference type="Proteomes" id="UP000252132"/>
    </source>
</evidence>
<dbReference type="Proteomes" id="UP000252132">
    <property type="component" value="Unassembled WGS sequence"/>
</dbReference>
<dbReference type="SMART" id="SM00563">
    <property type="entry name" value="PlsC"/>
    <property type="match status" value="1"/>
</dbReference>
<name>A0A368E2F2_9PROT</name>
<feature type="domain" description="Phospholipid/glycerol acyltransferase" evidence="4">
    <location>
        <begin position="44"/>
        <end position="156"/>
    </location>
</feature>
<dbReference type="Pfam" id="PF01553">
    <property type="entry name" value="Acyltransferase"/>
    <property type="match status" value="1"/>
</dbReference>
<evidence type="ECO:0000256" key="2">
    <source>
        <dbReference type="ARBA" id="ARBA00022679"/>
    </source>
</evidence>
<dbReference type="SUPFAM" id="SSF69593">
    <property type="entry name" value="Glycerol-3-phosphate (1)-acyltransferase"/>
    <property type="match status" value="1"/>
</dbReference>
<evidence type="ECO:0000256" key="3">
    <source>
        <dbReference type="ARBA" id="ARBA00023315"/>
    </source>
</evidence>
<keyword evidence="2 5" id="KW-0808">Transferase</keyword>
<organism evidence="5 6">
    <name type="scientific">PS1 clade bacterium</name>
    <dbReference type="NCBI Taxonomy" id="2175152"/>
    <lineage>
        <taxon>Bacteria</taxon>
        <taxon>Pseudomonadati</taxon>
        <taxon>Pseudomonadota</taxon>
        <taxon>Alphaproteobacteria</taxon>
        <taxon>PS1 clade</taxon>
    </lineage>
</organism>
<dbReference type="PANTHER" id="PTHR10434">
    <property type="entry name" value="1-ACYL-SN-GLYCEROL-3-PHOSPHATE ACYLTRANSFERASE"/>
    <property type="match status" value="1"/>
</dbReference>